<gene>
    <name evidence="1" type="ORF">NOO_LOCUS13454</name>
</gene>
<proteinExistence type="predicted"/>
<sequence>LEDNGVQPIDMRRYIPPINNVRDRNDLDEGMGLIYEALRRQVPVVIASSPYV</sequence>
<name>A0A3P7KDR2_ONCOC</name>
<dbReference type="AlphaFoldDB" id="A0A3P7KDR2"/>
<reference evidence="1 2" key="1">
    <citation type="submission" date="2018-08" db="EMBL/GenBank/DDBJ databases">
        <authorList>
            <person name="Laetsch R D."/>
            <person name="Stevens L."/>
            <person name="Kumar S."/>
            <person name="Blaxter L. M."/>
        </authorList>
    </citation>
    <scope>NUCLEOTIDE SEQUENCE [LARGE SCALE GENOMIC DNA]</scope>
</reference>
<evidence type="ECO:0000313" key="2">
    <source>
        <dbReference type="Proteomes" id="UP000271087"/>
    </source>
</evidence>
<feature type="non-terminal residue" evidence="1">
    <location>
        <position position="1"/>
    </location>
</feature>
<dbReference type="EMBL" id="UYRW01015534">
    <property type="protein sequence ID" value="VDN02095.1"/>
    <property type="molecule type" value="Genomic_DNA"/>
</dbReference>
<evidence type="ECO:0000313" key="1">
    <source>
        <dbReference type="EMBL" id="VDN02095.1"/>
    </source>
</evidence>
<protein>
    <submittedName>
        <fullName evidence="1">Uncharacterized protein</fullName>
    </submittedName>
</protein>
<keyword evidence="2" id="KW-1185">Reference proteome</keyword>
<dbReference type="Proteomes" id="UP000271087">
    <property type="component" value="Unassembled WGS sequence"/>
</dbReference>
<accession>A0A3P7KDR2</accession>
<organism evidence="1 2">
    <name type="scientific">Onchocerca ochengi</name>
    <name type="common">Filarial nematode worm</name>
    <dbReference type="NCBI Taxonomy" id="42157"/>
    <lineage>
        <taxon>Eukaryota</taxon>
        <taxon>Metazoa</taxon>
        <taxon>Ecdysozoa</taxon>
        <taxon>Nematoda</taxon>
        <taxon>Chromadorea</taxon>
        <taxon>Rhabditida</taxon>
        <taxon>Spirurina</taxon>
        <taxon>Spiruromorpha</taxon>
        <taxon>Filarioidea</taxon>
        <taxon>Onchocercidae</taxon>
        <taxon>Onchocerca</taxon>
    </lineage>
</organism>